<dbReference type="EMBL" id="GBXM01100323">
    <property type="protein sequence ID" value="JAH08254.1"/>
    <property type="molecule type" value="Transcribed_RNA"/>
</dbReference>
<evidence type="ECO:0000313" key="1">
    <source>
        <dbReference type="EMBL" id="JAH08254.1"/>
    </source>
</evidence>
<sequence length="29" mass="3232">MVPQVTIAIASHKFDTQRIPVIRGTLLLL</sequence>
<name>A0A0E9PUU6_ANGAN</name>
<reference evidence="1" key="2">
    <citation type="journal article" date="2015" name="Fish Shellfish Immunol.">
        <title>Early steps in the European eel (Anguilla anguilla)-Vibrio vulnificus interaction in the gills: Role of the RtxA13 toxin.</title>
        <authorList>
            <person name="Callol A."/>
            <person name="Pajuelo D."/>
            <person name="Ebbesson L."/>
            <person name="Teles M."/>
            <person name="MacKenzie S."/>
            <person name="Amaro C."/>
        </authorList>
    </citation>
    <scope>NUCLEOTIDE SEQUENCE</scope>
</reference>
<dbReference type="AlphaFoldDB" id="A0A0E9PUU6"/>
<organism evidence="1">
    <name type="scientific">Anguilla anguilla</name>
    <name type="common">European freshwater eel</name>
    <name type="synonym">Muraena anguilla</name>
    <dbReference type="NCBI Taxonomy" id="7936"/>
    <lineage>
        <taxon>Eukaryota</taxon>
        <taxon>Metazoa</taxon>
        <taxon>Chordata</taxon>
        <taxon>Craniata</taxon>
        <taxon>Vertebrata</taxon>
        <taxon>Euteleostomi</taxon>
        <taxon>Actinopterygii</taxon>
        <taxon>Neopterygii</taxon>
        <taxon>Teleostei</taxon>
        <taxon>Anguilliformes</taxon>
        <taxon>Anguillidae</taxon>
        <taxon>Anguilla</taxon>
    </lineage>
</organism>
<protein>
    <submittedName>
        <fullName evidence="1">Uncharacterized protein</fullName>
    </submittedName>
</protein>
<accession>A0A0E9PUU6</accession>
<proteinExistence type="predicted"/>
<reference evidence="1" key="1">
    <citation type="submission" date="2014-11" db="EMBL/GenBank/DDBJ databases">
        <authorList>
            <person name="Amaro Gonzalez C."/>
        </authorList>
    </citation>
    <scope>NUCLEOTIDE SEQUENCE</scope>
</reference>